<protein>
    <submittedName>
        <fullName evidence="2">Uncharacterized protein</fullName>
    </submittedName>
</protein>
<feature type="compositionally biased region" description="Basic and acidic residues" evidence="1">
    <location>
        <begin position="1"/>
        <end position="12"/>
    </location>
</feature>
<keyword evidence="3" id="KW-1185">Reference proteome</keyword>
<feature type="region of interest" description="Disordered" evidence="1">
    <location>
        <begin position="1"/>
        <end position="47"/>
    </location>
</feature>
<dbReference type="Proteomes" id="UP001219568">
    <property type="component" value="Unassembled WGS sequence"/>
</dbReference>
<dbReference type="EMBL" id="JAQJZL010000004">
    <property type="protein sequence ID" value="KAJ6044118.1"/>
    <property type="molecule type" value="Genomic_DNA"/>
</dbReference>
<comment type="caution">
    <text evidence="2">The sequence shown here is derived from an EMBL/GenBank/DDBJ whole genome shotgun (WGS) entry which is preliminary data.</text>
</comment>
<organism evidence="2 3">
    <name type="scientific">Penicillium canescens</name>
    <dbReference type="NCBI Taxonomy" id="5083"/>
    <lineage>
        <taxon>Eukaryota</taxon>
        <taxon>Fungi</taxon>
        <taxon>Dikarya</taxon>
        <taxon>Ascomycota</taxon>
        <taxon>Pezizomycotina</taxon>
        <taxon>Eurotiomycetes</taxon>
        <taxon>Eurotiomycetidae</taxon>
        <taxon>Eurotiales</taxon>
        <taxon>Aspergillaceae</taxon>
        <taxon>Penicillium</taxon>
    </lineage>
</organism>
<evidence type="ECO:0000313" key="3">
    <source>
        <dbReference type="Proteomes" id="UP001219568"/>
    </source>
</evidence>
<reference evidence="2" key="2">
    <citation type="submission" date="2023-01" db="EMBL/GenBank/DDBJ databases">
        <authorList>
            <person name="Petersen C."/>
        </authorList>
    </citation>
    <scope>NUCLEOTIDE SEQUENCE</scope>
    <source>
        <strain evidence="2">IBT 15450</strain>
    </source>
</reference>
<feature type="compositionally biased region" description="Basic and acidic residues" evidence="1">
    <location>
        <begin position="22"/>
        <end position="34"/>
    </location>
</feature>
<proteinExistence type="predicted"/>
<evidence type="ECO:0000256" key="1">
    <source>
        <dbReference type="SAM" id="MobiDB-lite"/>
    </source>
</evidence>
<evidence type="ECO:0000313" key="2">
    <source>
        <dbReference type="EMBL" id="KAJ6044118.1"/>
    </source>
</evidence>
<dbReference type="AlphaFoldDB" id="A0AAD6IF12"/>
<name>A0AAD6IF12_PENCN</name>
<accession>A0AAD6IF12</accession>
<sequence length="77" mass="8543">MVINPARRDLRLGLKFPPTGRSGKEREEEKDKGSKPTMGSPDHTQDIIGGKEQFASQSHQLVAPHQARVFCQMAVQS</sequence>
<reference evidence="2" key="1">
    <citation type="journal article" date="2023" name="IMA Fungus">
        <title>Comparative genomic study of the Penicillium genus elucidates a diverse pangenome and 15 lateral gene transfer events.</title>
        <authorList>
            <person name="Petersen C."/>
            <person name="Sorensen T."/>
            <person name="Nielsen M.R."/>
            <person name="Sondergaard T.E."/>
            <person name="Sorensen J.L."/>
            <person name="Fitzpatrick D.A."/>
            <person name="Frisvad J.C."/>
            <person name="Nielsen K.L."/>
        </authorList>
    </citation>
    <scope>NUCLEOTIDE SEQUENCE</scope>
    <source>
        <strain evidence="2">IBT 15450</strain>
    </source>
</reference>
<gene>
    <name evidence="2" type="ORF">N7460_005473</name>
</gene>